<dbReference type="OMA" id="MLYITFM"/>
<dbReference type="InterPro" id="IPR050283">
    <property type="entry name" value="E-box_TF_Regulators"/>
</dbReference>
<keyword evidence="4" id="KW-1185">Reference proteome</keyword>
<dbReference type="GO" id="GO:0000981">
    <property type="term" value="F:DNA-binding transcription factor activity, RNA polymerase II-specific"/>
    <property type="evidence" value="ECO:0007669"/>
    <property type="project" value="TreeGrafter"/>
</dbReference>
<dbReference type="PANTHER" id="PTHR23349:SF63">
    <property type="entry name" value="FER3-LIKE PROTEIN"/>
    <property type="match status" value="1"/>
</dbReference>
<dbReference type="InterPro" id="IPR036638">
    <property type="entry name" value="HLH_DNA-bd_sf"/>
</dbReference>
<dbReference type="GO" id="GO:0000977">
    <property type="term" value="F:RNA polymerase II transcription regulatory region sequence-specific DNA binding"/>
    <property type="evidence" value="ECO:0007669"/>
    <property type="project" value="TreeGrafter"/>
</dbReference>
<reference evidence="3" key="1">
    <citation type="submission" date="2022-11" db="UniProtKB">
        <authorList>
            <consortium name="EnsemblMetazoa"/>
        </authorList>
    </citation>
    <scope>IDENTIFICATION</scope>
</reference>
<dbReference type="Proteomes" id="UP000887568">
    <property type="component" value="Unplaced"/>
</dbReference>
<feature type="domain" description="BHLH" evidence="2">
    <location>
        <begin position="198"/>
        <end position="250"/>
    </location>
</feature>
<dbReference type="Gene3D" id="4.10.280.10">
    <property type="entry name" value="Helix-loop-helix DNA-binding domain"/>
    <property type="match status" value="1"/>
</dbReference>
<dbReference type="RefSeq" id="XP_038044474.1">
    <property type="nucleotide sequence ID" value="XM_038188546.1"/>
</dbReference>
<evidence type="ECO:0000256" key="1">
    <source>
        <dbReference type="SAM" id="MobiDB-lite"/>
    </source>
</evidence>
<dbReference type="CDD" id="cd11415">
    <property type="entry name" value="bHLH_TS_FERD3L_NATO3"/>
    <property type="match status" value="1"/>
</dbReference>
<dbReference type="AlphaFoldDB" id="A0A913YXJ5"/>
<feature type="region of interest" description="Disordered" evidence="1">
    <location>
        <begin position="24"/>
        <end position="43"/>
    </location>
</feature>
<proteinExistence type="predicted"/>
<dbReference type="SUPFAM" id="SSF47459">
    <property type="entry name" value="HLH, helix-loop-helix DNA-binding domain"/>
    <property type="match status" value="1"/>
</dbReference>
<dbReference type="GO" id="GO:0032502">
    <property type="term" value="P:developmental process"/>
    <property type="evidence" value="ECO:0007669"/>
    <property type="project" value="TreeGrafter"/>
</dbReference>
<evidence type="ECO:0000313" key="3">
    <source>
        <dbReference type="EnsemblMetazoa" id="XP_038044474.1"/>
    </source>
</evidence>
<sequence length="315" mass="33920">MAASMEQDPDALLDIVLRMDSNNNNSSSNGHLAPTFQDSETPHANQIPVYTDLSTSVFDDIDAVGDGHQLTDLNGLIDIDNLATDPFGHDASSLPNHQGSTVNNLAWGQPDCSPTHALPNSQTSEFQTVSPGALIQTPVNYQNPGMIATHHGTLPGIQFITVHSQNLPRHAPTKVTASGAVNHTPSKSKTRRRVTTASQRKAANVRERRRMFNLNEAFDVLRKNVPTFTYEKRLSRIETLRLAMLYITFMGDVLSGNRADDGNLKKLLESGNFAGLTNSNPGPGPAVCHGQTVLNSAASRMNSRTNVSSGGINGS</sequence>
<accession>A0A913YXJ5</accession>
<evidence type="ECO:0000259" key="2">
    <source>
        <dbReference type="PROSITE" id="PS50888"/>
    </source>
</evidence>
<dbReference type="InterPro" id="IPR011598">
    <property type="entry name" value="bHLH_dom"/>
</dbReference>
<protein>
    <recommendedName>
        <fullName evidence="2">BHLH domain-containing protein</fullName>
    </recommendedName>
</protein>
<dbReference type="Pfam" id="PF00010">
    <property type="entry name" value="HLH"/>
    <property type="match status" value="1"/>
</dbReference>
<dbReference type="SMART" id="SM00353">
    <property type="entry name" value="HLH"/>
    <property type="match status" value="1"/>
</dbReference>
<evidence type="ECO:0000313" key="4">
    <source>
        <dbReference type="Proteomes" id="UP000887568"/>
    </source>
</evidence>
<dbReference type="GeneID" id="119719185"/>
<dbReference type="PANTHER" id="PTHR23349">
    <property type="entry name" value="BASIC HELIX-LOOP-HELIX TRANSCRIPTION FACTOR, TWIST"/>
    <property type="match status" value="1"/>
</dbReference>
<feature type="region of interest" description="Disordered" evidence="1">
    <location>
        <begin position="177"/>
        <end position="202"/>
    </location>
</feature>
<organism evidence="3 4">
    <name type="scientific">Patiria miniata</name>
    <name type="common">Bat star</name>
    <name type="synonym">Asterina miniata</name>
    <dbReference type="NCBI Taxonomy" id="46514"/>
    <lineage>
        <taxon>Eukaryota</taxon>
        <taxon>Metazoa</taxon>
        <taxon>Echinodermata</taxon>
        <taxon>Eleutherozoa</taxon>
        <taxon>Asterozoa</taxon>
        <taxon>Asteroidea</taxon>
        <taxon>Valvatacea</taxon>
        <taxon>Valvatida</taxon>
        <taxon>Asterinidae</taxon>
        <taxon>Patiria</taxon>
    </lineage>
</organism>
<name>A0A913YXJ5_PATMI</name>
<dbReference type="EnsemblMetazoa" id="XM_038188546.1">
    <property type="protein sequence ID" value="XP_038044474.1"/>
    <property type="gene ID" value="LOC119719185"/>
</dbReference>
<dbReference type="PROSITE" id="PS50888">
    <property type="entry name" value="BHLH"/>
    <property type="match status" value="1"/>
</dbReference>
<dbReference type="GO" id="GO:0046983">
    <property type="term" value="F:protein dimerization activity"/>
    <property type="evidence" value="ECO:0007669"/>
    <property type="project" value="InterPro"/>
</dbReference>
<dbReference type="OrthoDB" id="10048995at2759"/>